<feature type="compositionally biased region" description="Polar residues" evidence="2">
    <location>
        <begin position="362"/>
        <end position="373"/>
    </location>
</feature>
<evidence type="ECO:0000256" key="2">
    <source>
        <dbReference type="SAM" id="MobiDB-lite"/>
    </source>
</evidence>
<organism evidence="4 5">
    <name type="scientific">Phaeomoniella chlamydospora</name>
    <name type="common">Phaeoacremonium chlamydosporum</name>
    <dbReference type="NCBI Taxonomy" id="158046"/>
    <lineage>
        <taxon>Eukaryota</taxon>
        <taxon>Fungi</taxon>
        <taxon>Dikarya</taxon>
        <taxon>Ascomycota</taxon>
        <taxon>Pezizomycotina</taxon>
        <taxon>Eurotiomycetes</taxon>
        <taxon>Chaetothyriomycetidae</taxon>
        <taxon>Phaeomoniellales</taxon>
        <taxon>Phaeomoniellaceae</taxon>
        <taxon>Phaeomoniella</taxon>
    </lineage>
</organism>
<feature type="transmembrane region" description="Helical" evidence="3">
    <location>
        <begin position="246"/>
        <end position="267"/>
    </location>
</feature>
<feature type="region of interest" description="Disordered" evidence="2">
    <location>
        <begin position="562"/>
        <end position="582"/>
    </location>
</feature>
<keyword evidence="3" id="KW-0472">Membrane</keyword>
<feature type="region of interest" description="Disordered" evidence="2">
    <location>
        <begin position="1"/>
        <end position="81"/>
    </location>
</feature>
<comment type="caution">
    <text evidence="4">The sequence shown here is derived from an EMBL/GenBank/DDBJ whole genome shotgun (WGS) entry which is preliminary data.</text>
</comment>
<dbReference type="Proteomes" id="UP000053317">
    <property type="component" value="Unassembled WGS sequence"/>
</dbReference>
<proteinExistence type="predicted"/>
<keyword evidence="5" id="KW-1185">Reference proteome</keyword>
<evidence type="ECO:0000256" key="1">
    <source>
        <dbReference type="SAM" id="Coils"/>
    </source>
</evidence>
<feature type="region of interest" description="Disordered" evidence="2">
    <location>
        <begin position="892"/>
        <end position="979"/>
    </location>
</feature>
<feature type="compositionally biased region" description="Basic residues" evidence="2">
    <location>
        <begin position="1"/>
        <end position="14"/>
    </location>
</feature>
<name>A0A0G2G990_PHACM</name>
<sequence length="979" mass="105867">MPRPSTSKKAHSNHRHENGLVGPGKRITKQKSNGQLNGAPRGAPPDTPPQSPVLGANPLLNNAGGNPSSSSLSDPSKDSATLLRPAGVNKRASDSSLDAAELQHNGLAQSAATDNVTKPRSDTVTSKRTSTDVSPLQLASTILRSCPLYDTIAILILLLQLPPLVLTLVQALFASLTFVPPTGLSLGSVFSLFDVFQGSAGAPSLWTMIAVDALYLGGWYCLWTWARNFALDLAQVQIAITLGGANSAKTGGVNTFCVAIVLVLHLFRSRGVRHFLFDYILSTKVFSDHQIAQVAQFFPRDFGVGSSFAWSPSSIRSLFAIHIIAQASIAMVRRWLHAYRDAPLSKPSKRADTEAAAGAGAQDSSALESTPPSGSAPGVELAPVSPPTLRDGKERVLSMKKRRRQANQVRSRQPFWAALASTKVTVMREYEHSKVSTPSAPQPNGEVTEFTTPEDNVVWISGISPSTIKFEASDADFDTDSQDDEDNGTSKPFYVRINGAYWTATTIYPVDDEGQSDGGAAQWKGEIAGLAPHCTYTCTFVRSRDNEEFCVVTVKTPALPDADQSSLLSSPPARQMLRPSSPVTTLKNSIATAEAKLAEARNRLTRSRRAHKAAVSKLEKEVDSLNSRLKTNSDDTRQRQKLLQVERSMRQTEDATQSIEAALEGLAMVPGEELEEWTKMKEEFEAQNTLLNQANDTLNTARETAKSEVSSVNDEYKTLAARRERLVARQTRLTEQHDRITQANVQGLNEKERRAAEQSAKDVEHSRVETSYLNQYAILNREIQSLQSRTSQAWQEVQAFETAAQQALRNSNGPLTPEGPLPGTQQTQLSSNAQFGNRSGFAYPNTFVSTAFPPVSISPDLQHSSPFLAFAKPHNIPSDSYGMFGKNGSIYNAYQSRPRSPSNPSTGNNSSFGADFEDADPIPPMPGNNADFSEIVSGSRRKGSGSSRSGNSGSPVTNVMAGLGSPLRAGRGSPGQSIW</sequence>
<protein>
    <submittedName>
        <fullName evidence="4">Putative ubiquitination network signaling</fullName>
    </submittedName>
</protein>
<gene>
    <name evidence="4" type="ORF">UCRPC4_g06930</name>
</gene>
<feature type="compositionally biased region" description="Low complexity" evidence="2">
    <location>
        <begin position="944"/>
        <end position="954"/>
    </location>
</feature>
<feature type="region of interest" description="Disordered" evidence="2">
    <location>
        <begin position="345"/>
        <end position="392"/>
    </location>
</feature>
<evidence type="ECO:0000313" key="5">
    <source>
        <dbReference type="Proteomes" id="UP000053317"/>
    </source>
</evidence>
<evidence type="ECO:0000313" key="4">
    <source>
        <dbReference type="EMBL" id="KKY13720.1"/>
    </source>
</evidence>
<feature type="compositionally biased region" description="Low complexity" evidence="2">
    <location>
        <begin position="54"/>
        <end position="80"/>
    </location>
</feature>
<feature type="region of interest" description="Disordered" evidence="2">
    <location>
        <begin position="106"/>
        <end position="130"/>
    </location>
</feature>
<keyword evidence="1" id="KW-0175">Coiled coil</keyword>
<keyword evidence="3" id="KW-0812">Transmembrane</keyword>
<dbReference type="AlphaFoldDB" id="A0A0G2G990"/>
<feature type="coiled-coil region" evidence="1">
    <location>
        <begin position="583"/>
        <end position="635"/>
    </location>
</feature>
<dbReference type="OrthoDB" id="4158994at2759"/>
<feature type="transmembrane region" description="Helical" evidence="3">
    <location>
        <begin position="205"/>
        <end position="226"/>
    </location>
</feature>
<reference evidence="4 5" key="1">
    <citation type="submission" date="2015-05" db="EMBL/GenBank/DDBJ databases">
        <title>Distinctive expansion of gene families associated with plant cell wall degradation and secondary metabolism in the genomes of grapevine trunk pathogens.</title>
        <authorList>
            <person name="Lawrence D.P."/>
            <person name="Travadon R."/>
            <person name="Rolshausen P.E."/>
            <person name="Baumgartner K."/>
        </authorList>
    </citation>
    <scope>NUCLEOTIDE SEQUENCE [LARGE SCALE GENOMIC DNA]</scope>
    <source>
        <strain evidence="4">UCRPC4</strain>
    </source>
</reference>
<feature type="compositionally biased region" description="Pro residues" evidence="2">
    <location>
        <begin position="42"/>
        <end position="51"/>
    </location>
</feature>
<keyword evidence="3" id="KW-1133">Transmembrane helix</keyword>
<evidence type="ECO:0000256" key="3">
    <source>
        <dbReference type="SAM" id="Phobius"/>
    </source>
</evidence>
<feature type="compositionally biased region" description="Low complexity" evidence="2">
    <location>
        <begin position="896"/>
        <end position="911"/>
    </location>
</feature>
<reference evidence="4 5" key="2">
    <citation type="submission" date="2015-05" db="EMBL/GenBank/DDBJ databases">
        <authorList>
            <person name="Morales-Cruz A."/>
            <person name="Amrine K.C."/>
            <person name="Cantu D."/>
        </authorList>
    </citation>
    <scope>NUCLEOTIDE SEQUENCE [LARGE SCALE GENOMIC DNA]</scope>
    <source>
        <strain evidence="4">UCRPC4</strain>
    </source>
</reference>
<feature type="transmembrane region" description="Helical" evidence="3">
    <location>
        <begin position="148"/>
        <end position="166"/>
    </location>
</feature>
<dbReference type="EMBL" id="LCWF01000264">
    <property type="protein sequence ID" value="KKY13720.1"/>
    <property type="molecule type" value="Genomic_DNA"/>
</dbReference>
<accession>A0A0G2G990</accession>